<dbReference type="SUPFAM" id="SSF103657">
    <property type="entry name" value="BAR/IMD domain-like"/>
    <property type="match status" value="1"/>
</dbReference>
<feature type="domain" description="Ras-GAP" evidence="3">
    <location>
        <begin position="375"/>
        <end position="557"/>
    </location>
</feature>
<organism evidence="4 5">
    <name type="scientific">Tieghemostelium lacteum</name>
    <name type="common">Slime mold</name>
    <name type="synonym">Dictyostelium lacteum</name>
    <dbReference type="NCBI Taxonomy" id="361077"/>
    <lineage>
        <taxon>Eukaryota</taxon>
        <taxon>Amoebozoa</taxon>
        <taxon>Evosea</taxon>
        <taxon>Eumycetozoa</taxon>
        <taxon>Dictyostelia</taxon>
        <taxon>Dictyosteliales</taxon>
        <taxon>Raperosteliaceae</taxon>
        <taxon>Tieghemostelium</taxon>
    </lineage>
</organism>
<dbReference type="Pfam" id="PF16746">
    <property type="entry name" value="BAR_3"/>
    <property type="match status" value="1"/>
</dbReference>
<dbReference type="InterPro" id="IPR027267">
    <property type="entry name" value="AH/BAR_dom_sf"/>
</dbReference>
<dbReference type="SUPFAM" id="SSF48350">
    <property type="entry name" value="GTPase activation domain, GAP"/>
    <property type="match status" value="1"/>
</dbReference>
<comment type="caution">
    <text evidence="4">The sequence shown here is derived from an EMBL/GenBank/DDBJ whole genome shotgun (WGS) entry which is preliminary data.</text>
</comment>
<feature type="compositionally biased region" description="Low complexity" evidence="2">
    <location>
        <begin position="14"/>
        <end position="36"/>
    </location>
</feature>
<protein>
    <submittedName>
        <fullName evidence="4">RasGTPase-activating protein</fullName>
    </submittedName>
</protein>
<feature type="region of interest" description="Disordered" evidence="2">
    <location>
        <begin position="117"/>
        <end position="142"/>
    </location>
</feature>
<dbReference type="InterPro" id="IPR004148">
    <property type="entry name" value="BAR_dom"/>
</dbReference>
<dbReference type="STRING" id="361077.A0A151ZA30"/>
<dbReference type="Proteomes" id="UP000076078">
    <property type="component" value="Unassembled WGS sequence"/>
</dbReference>
<dbReference type="InterPro" id="IPR001936">
    <property type="entry name" value="RasGAP_dom"/>
</dbReference>
<feature type="compositionally biased region" description="Polar residues" evidence="2">
    <location>
        <begin position="658"/>
        <end position="667"/>
    </location>
</feature>
<dbReference type="OrthoDB" id="16609at2759"/>
<dbReference type="OMA" id="PPPIHFI"/>
<accession>A0A151ZA30</accession>
<dbReference type="AlphaFoldDB" id="A0A151ZA30"/>
<feature type="compositionally biased region" description="Polar residues" evidence="2">
    <location>
        <begin position="674"/>
        <end position="689"/>
    </location>
</feature>
<evidence type="ECO:0000259" key="3">
    <source>
        <dbReference type="PROSITE" id="PS50018"/>
    </source>
</evidence>
<evidence type="ECO:0000256" key="2">
    <source>
        <dbReference type="SAM" id="MobiDB-lite"/>
    </source>
</evidence>
<dbReference type="InterPro" id="IPR008936">
    <property type="entry name" value="Rho_GTPase_activation_prot"/>
</dbReference>
<feature type="region of interest" description="Disordered" evidence="2">
    <location>
        <begin position="14"/>
        <end position="52"/>
    </location>
</feature>
<dbReference type="PANTHER" id="PTHR10194">
    <property type="entry name" value="RAS GTPASE-ACTIVATING PROTEINS"/>
    <property type="match status" value="1"/>
</dbReference>
<dbReference type="CDD" id="cd07307">
    <property type="entry name" value="BAR"/>
    <property type="match status" value="1"/>
</dbReference>
<evidence type="ECO:0000313" key="5">
    <source>
        <dbReference type="Proteomes" id="UP000076078"/>
    </source>
</evidence>
<feature type="region of interest" description="Disordered" evidence="2">
    <location>
        <begin position="658"/>
        <end position="689"/>
    </location>
</feature>
<sequence>MSKFTNLLRKSSSINLNSSSDGNNNNNASSSGNLANMSVSQTSNGASTPQISTPYGFVINEKVVEPDEIKTYEKNLNDIKSLLNDIIKAAKTFHEKGESFSKNQVLWAQSFSKDHEKSVLTTSSQQQNHQQTQTQLQQEGSQASDNNQGFVKALEQFTSSITKTAGFELDFSHSILESFIKPIQTIIQFIEEKKVYRKKFDKAFSEYDNIISKIKNQQNQKKIDVLKLYGYEKDKSKLKQTYENVKLEYINYLIDTQNRMHTDFIDILVGHFESFSSSNGNSYTEYAGIKTYIDQLRTWCLSEQEFFQKESTEKEQKRSIELLREEDQKYQSLIDLLVTPPFTLWKLMSDIRKNELFPPPLPPGVSVNNQTPPPPPINFIPALTRIFESRGQLSDLFIEMLTHDLPNISTIGTTLSSDVISCEFIEETATLIAVPYLKYLFDQSITNIIGYPDTYKPTTQSGIDNLIAEFRYIMGIFKDSVQYLPPPFKKASIEIKNGLQKLSPSSEFPPIGSFLLARVFAPALKMPQTHGLFMVIPSDQALEVLSFFSTMFVNLGTNQTYISSQFGSSHLNDVLAEMKTTVKDFFNQVTKSDLSEWDSAVILSETYQTDIPVIQQFLKQHYISLSQSYLAKDRESLMNFTLALGQLEADDPLSLTLNAGSGSSLSMSEPVDEVQNQQQGTSPITSDNE</sequence>
<dbReference type="CDD" id="cd04519">
    <property type="entry name" value="RasGAP"/>
    <property type="match status" value="1"/>
</dbReference>
<keyword evidence="1" id="KW-0343">GTPase activation</keyword>
<keyword evidence="5" id="KW-1185">Reference proteome</keyword>
<dbReference type="PROSITE" id="PS50018">
    <property type="entry name" value="RAS_GTPASE_ACTIV_2"/>
    <property type="match status" value="1"/>
</dbReference>
<evidence type="ECO:0000313" key="4">
    <source>
        <dbReference type="EMBL" id="KYQ90795.1"/>
    </source>
</evidence>
<dbReference type="EMBL" id="LODT01000037">
    <property type="protein sequence ID" value="KYQ90795.1"/>
    <property type="molecule type" value="Genomic_DNA"/>
</dbReference>
<dbReference type="PANTHER" id="PTHR10194:SF75">
    <property type="entry name" value="RASGTPASE-ACTIVATING PROTEIN"/>
    <property type="match status" value="1"/>
</dbReference>
<proteinExistence type="predicted"/>
<dbReference type="GO" id="GO:0005096">
    <property type="term" value="F:GTPase activator activity"/>
    <property type="evidence" value="ECO:0007669"/>
    <property type="project" value="UniProtKB-KW"/>
</dbReference>
<dbReference type="Gene3D" id="1.20.1270.60">
    <property type="entry name" value="Arfaptin homology (AH) domain/BAR domain"/>
    <property type="match status" value="1"/>
</dbReference>
<dbReference type="FunCoup" id="A0A151ZA30">
    <property type="interactions" value="425"/>
</dbReference>
<reference evidence="4 5" key="1">
    <citation type="submission" date="2015-12" db="EMBL/GenBank/DDBJ databases">
        <title>Dictyostelia acquired genes for synthesis and detection of signals that induce cell-type specialization by lateral gene transfer from prokaryotes.</title>
        <authorList>
            <person name="Gloeckner G."/>
            <person name="Schaap P."/>
        </authorList>
    </citation>
    <scope>NUCLEOTIDE SEQUENCE [LARGE SCALE GENOMIC DNA]</scope>
    <source>
        <strain evidence="4 5">TK</strain>
    </source>
</reference>
<dbReference type="Gene3D" id="1.10.506.10">
    <property type="entry name" value="GTPase Activation - p120gap, domain 1"/>
    <property type="match status" value="1"/>
</dbReference>
<dbReference type="InterPro" id="IPR039360">
    <property type="entry name" value="Ras_GTPase"/>
</dbReference>
<gene>
    <name evidence="4" type="ORF">DLAC_09434</name>
</gene>
<dbReference type="InParanoid" id="A0A151ZA30"/>
<name>A0A151ZA30_TIELA</name>
<feature type="compositionally biased region" description="Polar residues" evidence="2">
    <location>
        <begin position="37"/>
        <end position="52"/>
    </location>
</feature>
<evidence type="ECO:0000256" key="1">
    <source>
        <dbReference type="ARBA" id="ARBA00022468"/>
    </source>
</evidence>
<dbReference type="GO" id="GO:0005737">
    <property type="term" value="C:cytoplasm"/>
    <property type="evidence" value="ECO:0007669"/>
    <property type="project" value="InterPro"/>
</dbReference>
<feature type="compositionally biased region" description="Low complexity" evidence="2">
    <location>
        <begin position="121"/>
        <end position="142"/>
    </location>
</feature>